<dbReference type="SUPFAM" id="SSF52058">
    <property type="entry name" value="L domain-like"/>
    <property type="match status" value="1"/>
</dbReference>
<evidence type="ECO:0000256" key="2">
    <source>
        <dbReference type="ARBA" id="ARBA00022737"/>
    </source>
</evidence>
<keyword evidence="3" id="KW-1185">Reference proteome</keyword>
<dbReference type="AlphaFoldDB" id="A0A1I8F8L2"/>
<dbReference type="InterPro" id="IPR032675">
    <property type="entry name" value="LRR_dom_sf"/>
</dbReference>
<keyword evidence="2" id="KW-0677">Repeat</keyword>
<evidence type="ECO:0000313" key="4">
    <source>
        <dbReference type="WBParaSite" id="maker-unitig_23327-snap-gene-0.2-mRNA-1"/>
    </source>
</evidence>
<accession>A0A1I8F8L2</accession>
<dbReference type="SMART" id="SM00369">
    <property type="entry name" value="LRR_TYP"/>
    <property type="match status" value="2"/>
</dbReference>
<proteinExistence type="predicted"/>
<dbReference type="PANTHER" id="PTHR45617">
    <property type="entry name" value="LEUCINE RICH REPEAT FAMILY PROTEIN"/>
    <property type="match status" value="1"/>
</dbReference>
<dbReference type="Gene3D" id="3.80.10.10">
    <property type="entry name" value="Ribonuclease Inhibitor"/>
    <property type="match status" value="1"/>
</dbReference>
<reference evidence="4" key="1">
    <citation type="submission" date="2016-11" db="UniProtKB">
        <authorList>
            <consortium name="WormBaseParasite"/>
        </authorList>
    </citation>
    <scope>IDENTIFICATION</scope>
</reference>
<evidence type="ECO:0000256" key="1">
    <source>
        <dbReference type="ARBA" id="ARBA00022614"/>
    </source>
</evidence>
<evidence type="ECO:0000313" key="3">
    <source>
        <dbReference type="Proteomes" id="UP000095280"/>
    </source>
</evidence>
<dbReference type="InterPro" id="IPR001611">
    <property type="entry name" value="Leu-rich_rpt"/>
</dbReference>
<dbReference type="InterPro" id="IPR003591">
    <property type="entry name" value="Leu-rich_rpt_typical-subtyp"/>
</dbReference>
<dbReference type="Pfam" id="PF13855">
    <property type="entry name" value="LRR_8"/>
    <property type="match status" value="1"/>
</dbReference>
<sequence length="317" mass="34841">MMTHLRRASSAQRQLDAVHWGVLNVRRVEVTSLAGSRDSTGRVPGTVGVESLNLSHNLLSSLGNEDLRDLPSLRELVLHNNLIKTVALGAFRHTAFIAKPTFSHNYITEVPPGIRQLTNLMNLYLQFQQNLHHTRQLRSTRDLVIQRRAFWRFDLAAIADSSRRRSRRRRLGGTVPARVTSFASFDLCAIGQARSLRGSQPDCNFLSMQLSEPPASLTGATGLGVYGFSPSAVRSRASKPALSPSSSFRFATVEDFGPGSIRGREHLVRLDQAGKFEAVKRIATMKAKVQHGSFCQPTFAASTAASASDSLYSCSLH</sequence>
<keyword evidence="1" id="KW-0433">Leucine-rich repeat</keyword>
<dbReference type="WBParaSite" id="maker-unitig_23327-snap-gene-0.2-mRNA-1">
    <property type="protein sequence ID" value="maker-unitig_23327-snap-gene-0.2-mRNA-1"/>
    <property type="gene ID" value="maker-unitig_23327-snap-gene-0.2"/>
</dbReference>
<dbReference type="Proteomes" id="UP000095280">
    <property type="component" value="Unplaced"/>
</dbReference>
<organism evidence="3 4">
    <name type="scientific">Macrostomum lignano</name>
    <dbReference type="NCBI Taxonomy" id="282301"/>
    <lineage>
        <taxon>Eukaryota</taxon>
        <taxon>Metazoa</taxon>
        <taxon>Spiralia</taxon>
        <taxon>Lophotrochozoa</taxon>
        <taxon>Platyhelminthes</taxon>
        <taxon>Rhabditophora</taxon>
        <taxon>Macrostomorpha</taxon>
        <taxon>Macrostomida</taxon>
        <taxon>Macrostomidae</taxon>
        <taxon>Macrostomum</taxon>
    </lineage>
</organism>
<dbReference type="PANTHER" id="PTHR45617:SF181">
    <property type="entry name" value="LP04042P"/>
    <property type="match status" value="1"/>
</dbReference>
<name>A0A1I8F8L2_9PLAT</name>
<protein>
    <submittedName>
        <fullName evidence="4">LRRCT domain-containing protein</fullName>
    </submittedName>
</protein>